<dbReference type="Gene3D" id="3.10.580.10">
    <property type="entry name" value="CBS-domain"/>
    <property type="match status" value="1"/>
</dbReference>
<feature type="domain" description="CBS" evidence="2">
    <location>
        <begin position="8"/>
        <end position="66"/>
    </location>
</feature>
<dbReference type="InterPro" id="IPR017036">
    <property type="entry name" value="Lmo0553-like"/>
</dbReference>
<dbReference type="EMBL" id="JBHTGR010000055">
    <property type="protein sequence ID" value="MFC7747664.1"/>
    <property type="molecule type" value="Genomic_DNA"/>
</dbReference>
<accession>A0ABW2UUU7</accession>
<name>A0ABW2UUU7_9BACI</name>
<dbReference type="PIRSF" id="PIRSF035040">
    <property type="entry name" value="UCP035040_CBS_Lmo0553"/>
    <property type="match status" value="1"/>
</dbReference>
<dbReference type="PROSITE" id="PS51371">
    <property type="entry name" value="CBS"/>
    <property type="match status" value="1"/>
</dbReference>
<reference evidence="4" key="1">
    <citation type="journal article" date="2019" name="Int. J. Syst. Evol. Microbiol.">
        <title>The Global Catalogue of Microorganisms (GCM) 10K type strain sequencing project: providing services to taxonomists for standard genome sequencing and annotation.</title>
        <authorList>
            <consortium name="The Broad Institute Genomics Platform"/>
            <consortium name="The Broad Institute Genome Sequencing Center for Infectious Disease"/>
            <person name="Wu L."/>
            <person name="Ma J."/>
        </authorList>
    </citation>
    <scope>NUCLEOTIDE SEQUENCE [LARGE SCALE GENOMIC DNA]</scope>
    <source>
        <strain evidence="4">JCM 30234</strain>
    </source>
</reference>
<comment type="caution">
    <text evidence="3">The sequence shown here is derived from an EMBL/GenBank/DDBJ whole genome shotgun (WGS) entry which is preliminary data.</text>
</comment>
<evidence type="ECO:0000259" key="2">
    <source>
        <dbReference type="PROSITE" id="PS51371"/>
    </source>
</evidence>
<keyword evidence="4" id="KW-1185">Reference proteome</keyword>
<dbReference type="InterPro" id="IPR000644">
    <property type="entry name" value="CBS_dom"/>
</dbReference>
<keyword evidence="1" id="KW-0129">CBS domain</keyword>
<evidence type="ECO:0000256" key="1">
    <source>
        <dbReference type="PROSITE-ProRule" id="PRU00703"/>
    </source>
</evidence>
<proteinExistence type="predicted"/>
<dbReference type="RefSeq" id="WP_382359757.1">
    <property type="nucleotide sequence ID" value="NZ_JBHTGR010000055.1"/>
</dbReference>
<evidence type="ECO:0000313" key="4">
    <source>
        <dbReference type="Proteomes" id="UP001596620"/>
    </source>
</evidence>
<protein>
    <submittedName>
        <fullName evidence="3">Cyclic di-AMP binding protein CbpA</fullName>
    </submittedName>
</protein>
<evidence type="ECO:0000313" key="3">
    <source>
        <dbReference type="EMBL" id="MFC7747664.1"/>
    </source>
</evidence>
<dbReference type="Pfam" id="PF00571">
    <property type="entry name" value="CBS"/>
    <property type="match status" value="1"/>
</dbReference>
<dbReference type="NCBIfam" id="NF038387">
    <property type="entry name" value="CBS_CbpA"/>
    <property type="match status" value="1"/>
</dbReference>
<dbReference type="SUPFAM" id="SSF54631">
    <property type="entry name" value="CBS-domain pair"/>
    <property type="match status" value="1"/>
</dbReference>
<dbReference type="Proteomes" id="UP001596620">
    <property type="component" value="Unassembled WGS sequence"/>
</dbReference>
<gene>
    <name evidence="3" type="primary">cbpA</name>
    <name evidence="3" type="ORF">ACFQU8_10755</name>
</gene>
<sequence length="208" mass="23682">MLVEEDYVTRENVVYATINEAKQQVLDRLLESGYRCIPVLDEDGHTYAGNIYKVHLLSEQLDNQFTGSIEQLVADQNDGFVYQDNSFVKVFSSIKKLPFLGVVDRDKHFLGILTNGNILEVLENAWGVHNGSYSLTIGTIEYSGALQRMLRGVNKYCNVQSVISLNNNSQFVRRVCIVLPDDVDERLMRQVVEELEKLNFTVTDIENL</sequence>
<dbReference type="InterPro" id="IPR046342">
    <property type="entry name" value="CBS_dom_sf"/>
</dbReference>
<organism evidence="3 4">
    <name type="scientific">Lentibacillus kimchii</name>
    <dbReference type="NCBI Taxonomy" id="1542911"/>
    <lineage>
        <taxon>Bacteria</taxon>
        <taxon>Bacillati</taxon>
        <taxon>Bacillota</taxon>
        <taxon>Bacilli</taxon>
        <taxon>Bacillales</taxon>
        <taxon>Bacillaceae</taxon>
        <taxon>Lentibacillus</taxon>
    </lineage>
</organism>